<dbReference type="EMBL" id="JAEQND010000013">
    <property type="protein sequence ID" value="MBL0427656.1"/>
    <property type="molecule type" value="Genomic_DNA"/>
</dbReference>
<organism evidence="1 2">
    <name type="scientific">Ramlibacter alkalitolerans</name>
    <dbReference type="NCBI Taxonomy" id="2039631"/>
    <lineage>
        <taxon>Bacteria</taxon>
        <taxon>Pseudomonadati</taxon>
        <taxon>Pseudomonadota</taxon>
        <taxon>Betaproteobacteria</taxon>
        <taxon>Burkholderiales</taxon>
        <taxon>Comamonadaceae</taxon>
        <taxon>Ramlibacter</taxon>
    </lineage>
</organism>
<proteinExistence type="predicted"/>
<accession>A0ABS1JU15</accession>
<reference evidence="1 2" key="1">
    <citation type="journal article" date="2017" name="Int. J. Syst. Evol. Microbiol.">
        <title>Ramlibacter alkalitolerans sp. nov., alkali-tolerant bacterium isolated from soil of ginseng.</title>
        <authorList>
            <person name="Lee D.H."/>
            <person name="Cha C.J."/>
        </authorList>
    </citation>
    <scope>NUCLEOTIDE SEQUENCE [LARGE SCALE GENOMIC DNA]</scope>
    <source>
        <strain evidence="1 2">KACC 19305</strain>
    </source>
</reference>
<keyword evidence="2" id="KW-1185">Reference proteome</keyword>
<evidence type="ECO:0000313" key="1">
    <source>
        <dbReference type="EMBL" id="MBL0427656.1"/>
    </source>
</evidence>
<name>A0ABS1JU15_9BURK</name>
<protein>
    <submittedName>
        <fullName evidence="1">Uncharacterized protein</fullName>
    </submittedName>
</protein>
<comment type="caution">
    <text evidence="1">The sequence shown here is derived from an EMBL/GenBank/DDBJ whole genome shotgun (WGS) entry which is preliminary data.</text>
</comment>
<dbReference type="RefSeq" id="WP_201692290.1">
    <property type="nucleotide sequence ID" value="NZ_JAEQND010000013.1"/>
</dbReference>
<sequence length="313" mass="35083">MPAVVSLLDAAKARGIELPHHTQSSQEPAGDDLLYDGKLAFGLKDMHADSQGRVFFSSPKALQLAKNVFANWGVDLDDYTGDMREFLAVWYALCGKSCSDLSLSVNHGIKRQSEHQERYIRAVAAGDRQLARKLLPSSETAKFIADEIRKSRLEQQVEQRPVRPDARENAVVAFLLAQPVARGSNTSIGDAFDAMFAQHRDSKDVFPTWVYDRFRKAHGQKAPDALWRQGLHIMTAGGCPVGGEVAVLFHWENLQRRMDRSKLKNDWRALLGPFAGFDQRWRLLMEADLAAFAAENPHVPAEWKRPPTAPTPR</sequence>
<gene>
    <name evidence="1" type="ORF">JI746_21255</name>
</gene>
<dbReference type="Proteomes" id="UP000622707">
    <property type="component" value="Unassembled WGS sequence"/>
</dbReference>
<evidence type="ECO:0000313" key="2">
    <source>
        <dbReference type="Proteomes" id="UP000622707"/>
    </source>
</evidence>